<evidence type="ECO:0000313" key="4">
    <source>
        <dbReference type="EMBL" id="CAL8112868.1"/>
    </source>
</evidence>
<protein>
    <recommendedName>
        <fullName evidence="3">C2H2-type domain-containing protein</fullName>
    </recommendedName>
</protein>
<evidence type="ECO:0000313" key="5">
    <source>
        <dbReference type="Proteomes" id="UP001642540"/>
    </source>
</evidence>
<reference evidence="4 5" key="1">
    <citation type="submission" date="2024-08" db="EMBL/GenBank/DDBJ databases">
        <authorList>
            <person name="Cucini C."/>
            <person name="Frati F."/>
        </authorList>
    </citation>
    <scope>NUCLEOTIDE SEQUENCE [LARGE SCALE GENOMIC DNA]</scope>
</reference>
<keyword evidence="5" id="KW-1185">Reference proteome</keyword>
<keyword evidence="1" id="KW-0862">Zinc</keyword>
<keyword evidence="1" id="KW-0863">Zinc-finger</keyword>
<evidence type="ECO:0000259" key="3">
    <source>
        <dbReference type="PROSITE" id="PS50157"/>
    </source>
</evidence>
<keyword evidence="1" id="KW-0479">Metal-binding</keyword>
<evidence type="ECO:0000256" key="2">
    <source>
        <dbReference type="SAM" id="MobiDB-lite"/>
    </source>
</evidence>
<proteinExistence type="predicted"/>
<evidence type="ECO:0000256" key="1">
    <source>
        <dbReference type="PROSITE-ProRule" id="PRU00042"/>
    </source>
</evidence>
<gene>
    <name evidence="4" type="ORF">ODALV1_LOCUS15817</name>
</gene>
<feature type="region of interest" description="Disordered" evidence="2">
    <location>
        <begin position="717"/>
        <end position="736"/>
    </location>
</feature>
<name>A0ABP1QVQ7_9HEXA</name>
<feature type="domain" description="C2H2-type" evidence="3">
    <location>
        <begin position="253"/>
        <end position="281"/>
    </location>
</feature>
<dbReference type="Proteomes" id="UP001642540">
    <property type="component" value="Unassembled WGS sequence"/>
</dbReference>
<dbReference type="EMBL" id="CAXLJM020000049">
    <property type="protein sequence ID" value="CAL8112868.1"/>
    <property type="molecule type" value="Genomic_DNA"/>
</dbReference>
<dbReference type="PROSITE" id="PS50157">
    <property type="entry name" value="ZINC_FINGER_C2H2_2"/>
    <property type="match status" value="1"/>
</dbReference>
<dbReference type="PROSITE" id="PS00028">
    <property type="entry name" value="ZINC_FINGER_C2H2_1"/>
    <property type="match status" value="1"/>
</dbReference>
<organism evidence="4 5">
    <name type="scientific">Orchesella dallaii</name>
    <dbReference type="NCBI Taxonomy" id="48710"/>
    <lineage>
        <taxon>Eukaryota</taxon>
        <taxon>Metazoa</taxon>
        <taxon>Ecdysozoa</taxon>
        <taxon>Arthropoda</taxon>
        <taxon>Hexapoda</taxon>
        <taxon>Collembola</taxon>
        <taxon>Entomobryomorpha</taxon>
        <taxon>Entomobryoidea</taxon>
        <taxon>Orchesellidae</taxon>
        <taxon>Orchesellinae</taxon>
        <taxon>Orchesella</taxon>
    </lineage>
</organism>
<sequence>MEKADENAGGSSTDKDESSIEAKEKLLACDNVIQGSNISTSTLEIMENLPDAIKIKTETRELTIREMEDEELNEIEEGTSLSATEDAIVNIRETKNPCKISSDEVITDNKNEGEDAGESFGVEKTNATAYEQNVVVEMRAISASSIKECMASVFEEDNITNSTNNQYQVENPCKAELINQKCHNLSISELRKKLAFCPICQIQYNNHKMANMCLAKHGKRQCWLCLDILSSKKDDFYRHCIEYHSISKNGDIVGCPFCGKYFDFRQGLNQHIVKIHFAESISDLDAVASLSPTTLVDIFTGKPRTSSSSSEDIQCQHLPFQNDYRSQLPVTFSGAERDQYDPIDICMEYANVETSLSIPPVSFSESQQHKEQTRSPCTGLSSLSRSFIKTADVLQSTSDIIANFPRPSVIALLGNSMKRMSVPPEQTLSSLIVEVEPKQTESIIQQQNNNPFEQVENNVEIVENSCLRLQKSRARDFDYSCFKSTRLPSMQLRVAPKPEKFDFSVQKDFRACTTNATSSYEQLITRVSNAFQQQTHNQSLITQPFVDIEPNNGQAATSNSHLDGVDMFSEANKGYHNSIGSMLRTVADMEFNDRGPDQHSIALSSQNGALASQMDSASFSCSNACQKTGRTPCLNQEIELNYCDAPKFPDNCGVKRRILMKAMWDEHQFKKPLHSHSLVHDLNAATSLLAPPPSQKSSNMRAVTFNRGYDDDFIINGNRNQQNIPQMPPTSRIESKKDAGPFFEQYVREDRRRQGIPFKLLDLARAQDQAHRNVNITTLNNLSSTSTSGGHVYNNPSESVNHTNSCANSNSISNSWQYVPPAVVPRAQNTSNSNYLRGRRPSNPAFWDGLRARLMGSQSLRQANSGGNSCRSTFQNPTSYYDCRYSGRQAVENIIVQNPFEEETSLIQKTLSNKTSFVQNDARSKGNRSRIENENGVASKTDKMFFGTNIANCSTTVTANKTEASIRHHPYYAKSTTANIYTSAQQTSSNGCDSRMADMMTFTHFGPTTNRTGIDETRIDACSTHPSNLQQKYCDPIVAQGDPQTNYGQPLLIAPRYAEQYHQILHRLHNMDKTKLCK</sequence>
<feature type="region of interest" description="Disordered" evidence="2">
    <location>
        <begin position="1"/>
        <end position="21"/>
    </location>
</feature>
<comment type="caution">
    <text evidence="4">The sequence shown here is derived from an EMBL/GenBank/DDBJ whole genome shotgun (WGS) entry which is preliminary data.</text>
</comment>
<dbReference type="InterPro" id="IPR013087">
    <property type="entry name" value="Znf_C2H2_type"/>
</dbReference>
<accession>A0ABP1QVQ7</accession>